<comment type="caution">
    <text evidence="11">The sequence shown here is derived from an EMBL/GenBank/DDBJ whole genome shotgun (WGS) entry which is preliminary data.</text>
</comment>
<dbReference type="KEGG" id="mgl:MGL_3516"/>
<reference evidence="11 12" key="1">
    <citation type="journal article" date="2007" name="Proc. Natl. Acad. Sci. U.S.A.">
        <title>Dandruff-associated Malassezia genomes reveal convergent and divergent virulence traits shared with plant and human fungal pathogens.</title>
        <authorList>
            <person name="Xu J."/>
            <person name="Saunders C.W."/>
            <person name="Hu P."/>
            <person name="Grant R.A."/>
            <person name="Boekhout T."/>
            <person name="Kuramae E.E."/>
            <person name="Kronstad J.W."/>
            <person name="Deangelis Y.M."/>
            <person name="Reeder N.L."/>
            <person name="Johnstone K.R."/>
            <person name="Leland M."/>
            <person name="Fieno A.M."/>
            <person name="Begley W.M."/>
            <person name="Sun Y."/>
            <person name="Lacey M.P."/>
            <person name="Chaudhary T."/>
            <person name="Keough T."/>
            <person name="Chu L."/>
            <person name="Sears R."/>
            <person name="Yuan B."/>
            <person name="Dawson T.L.Jr."/>
        </authorList>
    </citation>
    <scope>NUCLEOTIDE SEQUENCE [LARGE SCALE GENOMIC DNA]</scope>
    <source>
        <strain evidence="12">ATCC MYA-4612 / CBS 7966</strain>
    </source>
</reference>
<evidence type="ECO:0000256" key="3">
    <source>
        <dbReference type="ARBA" id="ARBA00012759"/>
    </source>
</evidence>
<feature type="region of interest" description="Disordered" evidence="8">
    <location>
        <begin position="794"/>
        <end position="814"/>
    </location>
</feature>
<evidence type="ECO:0000313" key="11">
    <source>
        <dbReference type="EMBL" id="EDP42267.1"/>
    </source>
</evidence>
<dbReference type="Gene3D" id="3.90.70.10">
    <property type="entry name" value="Cysteine proteinases"/>
    <property type="match status" value="2"/>
</dbReference>
<dbReference type="PROSITE" id="PS50235">
    <property type="entry name" value="USP_3"/>
    <property type="match status" value="1"/>
</dbReference>
<dbReference type="GO" id="GO:0016579">
    <property type="term" value="P:protein deubiquitination"/>
    <property type="evidence" value="ECO:0007669"/>
    <property type="project" value="InterPro"/>
</dbReference>
<dbReference type="PROSITE" id="PS00972">
    <property type="entry name" value="USP_1"/>
    <property type="match status" value="1"/>
</dbReference>
<feature type="compositionally biased region" description="Pro residues" evidence="8">
    <location>
        <begin position="1158"/>
        <end position="1169"/>
    </location>
</feature>
<feature type="compositionally biased region" description="Low complexity" evidence="8">
    <location>
        <begin position="1132"/>
        <end position="1151"/>
    </location>
</feature>
<keyword evidence="6" id="KW-0378">Hydrolase</keyword>
<dbReference type="PANTHER" id="PTHR21646">
    <property type="entry name" value="UBIQUITIN CARBOXYL-TERMINAL HYDROLASE"/>
    <property type="match status" value="1"/>
</dbReference>
<feature type="region of interest" description="Disordered" evidence="8">
    <location>
        <begin position="1"/>
        <end position="82"/>
    </location>
</feature>
<keyword evidence="12" id="KW-1185">Reference proteome</keyword>
<dbReference type="EMBL" id="AAYY01000013">
    <property type="protein sequence ID" value="EDP42267.1"/>
    <property type="molecule type" value="Genomic_DNA"/>
</dbReference>
<dbReference type="STRING" id="425265.A8Q9N3"/>
<dbReference type="FunCoup" id="A8Q9N3">
    <property type="interactions" value="392"/>
</dbReference>
<dbReference type="PROSITE" id="PS51283">
    <property type="entry name" value="DUSP"/>
    <property type="match status" value="1"/>
</dbReference>
<evidence type="ECO:0000259" key="10">
    <source>
        <dbReference type="PROSITE" id="PS51283"/>
    </source>
</evidence>
<dbReference type="InParanoid" id="A8Q9N3"/>
<accession>A8Q9N3</accession>
<keyword evidence="7" id="KW-0788">Thiol protease</keyword>
<dbReference type="InterPro" id="IPR001394">
    <property type="entry name" value="Peptidase_C19_UCH"/>
</dbReference>
<dbReference type="PROSITE" id="PS00973">
    <property type="entry name" value="USP_2"/>
    <property type="match status" value="1"/>
</dbReference>
<dbReference type="SMART" id="SM00695">
    <property type="entry name" value="DUSP"/>
    <property type="match status" value="1"/>
</dbReference>
<feature type="domain" description="DUSP" evidence="10">
    <location>
        <begin position="96"/>
        <end position="204"/>
    </location>
</feature>
<dbReference type="AlphaFoldDB" id="A8Q9N3"/>
<dbReference type="OMA" id="KPRGCTG"/>
<evidence type="ECO:0000256" key="1">
    <source>
        <dbReference type="ARBA" id="ARBA00000707"/>
    </source>
</evidence>
<name>A8Q9N3_MALGO</name>
<evidence type="ECO:0000256" key="2">
    <source>
        <dbReference type="ARBA" id="ARBA00009085"/>
    </source>
</evidence>
<dbReference type="RefSeq" id="XP_001729481.1">
    <property type="nucleotide sequence ID" value="XM_001729429.1"/>
</dbReference>
<dbReference type="EC" id="3.4.19.12" evidence="3"/>
<dbReference type="InterPro" id="IPR050185">
    <property type="entry name" value="Ub_carboxyl-term_hydrolase"/>
</dbReference>
<dbReference type="CDD" id="cd02674">
    <property type="entry name" value="Peptidase_C19R"/>
    <property type="match status" value="1"/>
</dbReference>
<protein>
    <recommendedName>
        <fullName evidence="3">ubiquitinyl hydrolase 1</fullName>
        <ecNumber evidence="3">3.4.19.12</ecNumber>
    </recommendedName>
</protein>
<feature type="compositionally biased region" description="Low complexity" evidence="8">
    <location>
        <begin position="1189"/>
        <end position="1209"/>
    </location>
</feature>
<dbReference type="Proteomes" id="UP000008837">
    <property type="component" value="Unassembled WGS sequence"/>
</dbReference>
<proteinExistence type="inferred from homology"/>
<dbReference type="GeneID" id="5853788"/>
<feature type="compositionally biased region" description="Low complexity" evidence="8">
    <location>
        <begin position="1"/>
        <end position="15"/>
    </location>
</feature>
<feature type="region of interest" description="Disordered" evidence="8">
    <location>
        <begin position="1121"/>
        <end position="1232"/>
    </location>
</feature>
<organism evidence="11 12">
    <name type="scientific">Malassezia globosa (strain ATCC MYA-4612 / CBS 7966)</name>
    <name type="common">Dandruff-associated fungus</name>
    <dbReference type="NCBI Taxonomy" id="425265"/>
    <lineage>
        <taxon>Eukaryota</taxon>
        <taxon>Fungi</taxon>
        <taxon>Dikarya</taxon>
        <taxon>Basidiomycota</taxon>
        <taxon>Ustilaginomycotina</taxon>
        <taxon>Malasseziomycetes</taxon>
        <taxon>Malasseziales</taxon>
        <taxon>Malasseziaceae</taxon>
        <taxon>Malassezia</taxon>
    </lineage>
</organism>
<evidence type="ECO:0000256" key="6">
    <source>
        <dbReference type="ARBA" id="ARBA00022801"/>
    </source>
</evidence>
<comment type="similarity">
    <text evidence="2">Belongs to the peptidase C19 family.</text>
</comment>
<dbReference type="Pfam" id="PF00443">
    <property type="entry name" value="UCH"/>
    <property type="match status" value="1"/>
</dbReference>
<feature type="domain" description="USP" evidence="9">
    <location>
        <begin position="405"/>
        <end position="1115"/>
    </location>
</feature>
<dbReference type="Gene3D" id="3.30.2230.10">
    <property type="entry name" value="DUSP-like"/>
    <property type="match status" value="1"/>
</dbReference>
<dbReference type="SUPFAM" id="SSF143791">
    <property type="entry name" value="DUSP-like"/>
    <property type="match status" value="1"/>
</dbReference>
<evidence type="ECO:0000313" key="12">
    <source>
        <dbReference type="Proteomes" id="UP000008837"/>
    </source>
</evidence>
<dbReference type="InterPro" id="IPR018200">
    <property type="entry name" value="USP_CS"/>
</dbReference>
<keyword evidence="4" id="KW-0645">Protease</keyword>
<sequence>MTRSSSPTNTPTHTSCLDTLEEGEGALPTSVLDRFKRARTTSPDTDIGSARSVTPDAEYKSGTAVPTRATDKDDMPGSSAMRSSDECVNALMDESLSLDDARVPHTTLVREVETWRASQPRIGDTWYVIPADWYERWKVKPQGIAAMNLEALCTNDNGNVTARYRPLRQDLVEHADYELVPAQAWDILASRYRIHGPALGRSVVPGQAPGQARIELFPPCIELAVCGESPEVEPFRSAAASIASSTSLLPTVRLSSGVSLRTLKAHVRAMHLCPRHEDAHVRFFRLPPSLKLTALTEHGMLSKQALAKADPPIELVEGTDDATLASLDLTAPSVFLGIDVRVRTASDPRSFTWQVSTTTSDTGTTDALPTSHTSSRTAITPAPAFLPSLAPPAQHGSTARPCGLRGLANLGNTCFMNSALQCLSNTHELQQYFLNGVQMDELNTDNPLGMGGTLAMAYGRLVSALWSESASGAVVPREFKTTLARFAPQFMGYAQQDSQELLAFLLDGLHEDLNRIHKKPYIEAPDWIGGSDADMVRFAQQQWDLYKARNDSVIVDLFQGQYRSTLVCPTCHKVSVKFDPFMYLTLPIPNTRKWRGRVYVVPQHAAQPLVQVDVQLPATATVAELRTKVADLLSMDPACLLMGEVWSYHVYRWLEAFEPVSDISASDYIYLWEVADAFTMPKPMKPTTSRFSFFSRPERTVADIEAAYPPPSDMPATICLPVYSCKADGPDRFGSFRRSLGEPFGLPFFVSIPREKAHDVAWIYAQVLEQYVRFSPEASATDLCAKAADAKRATDARTSADPSTSPDAVPPHTSASVVECAAPPAFPFALRFSVPSADEAMHRGDDANDQTTECMTQRAARLGCPPNSDEASHAAWPVTYPGGALYALWEGAVADAVLEQVRANQTWGPISLAQDADFQKGTAMLAEGKRRAPKLRLDDCLDEFTRAEQLGENDLWYCPACRDFRQATKKFDLWKVPDILVVHLKRFSAGRGTRDKLDNWIEFPLEHLDLRDRVVGTRLWHSLRMERAPSQMQLKEGLIVSHDTHDDDVLADEPVYDLYAVDNHFGGLGGGHYTAFAKNPADGHWYNFDDSCVRPVSDPDMVKSSAAYLLFYRRRTTRPIGSTSRDRLMEKQQQQALATASTAASCTDTASPGRTGPPGSPAPVAPPFLPAATSPSLPVSSAPWPPSPTMSSSSSSSTSSPTSPISSSTDTKVPLNTDETHVAPDLDDDPSL</sequence>
<evidence type="ECO:0000256" key="4">
    <source>
        <dbReference type="ARBA" id="ARBA00022670"/>
    </source>
</evidence>
<comment type="catalytic activity">
    <reaction evidence="1">
        <text>Thiol-dependent hydrolysis of ester, thioester, amide, peptide and isopeptide bonds formed by the C-terminal Gly of ubiquitin (a 76-residue protein attached to proteins as an intracellular targeting signal).</text>
        <dbReference type="EC" id="3.4.19.12"/>
    </reaction>
</comment>
<evidence type="ECO:0000256" key="5">
    <source>
        <dbReference type="ARBA" id="ARBA00022786"/>
    </source>
</evidence>
<evidence type="ECO:0000256" key="8">
    <source>
        <dbReference type="SAM" id="MobiDB-lite"/>
    </source>
</evidence>
<dbReference type="Pfam" id="PF06337">
    <property type="entry name" value="DUSP"/>
    <property type="match status" value="1"/>
</dbReference>
<dbReference type="InterPro" id="IPR038765">
    <property type="entry name" value="Papain-like_cys_pep_sf"/>
</dbReference>
<dbReference type="OrthoDB" id="292964at2759"/>
<dbReference type="InterPro" id="IPR028889">
    <property type="entry name" value="USP"/>
</dbReference>
<dbReference type="VEuPathDB" id="FungiDB:MGL_3516"/>
<evidence type="ECO:0000256" key="7">
    <source>
        <dbReference type="ARBA" id="ARBA00022807"/>
    </source>
</evidence>
<keyword evidence="5" id="KW-0833">Ubl conjugation pathway</keyword>
<dbReference type="PANTHER" id="PTHR21646:SF24">
    <property type="entry name" value="UBIQUITIN CARBOXYL-TERMINAL HYDROLASE"/>
    <property type="match status" value="1"/>
</dbReference>
<feature type="region of interest" description="Disordered" evidence="8">
    <location>
        <begin position="355"/>
        <end position="377"/>
    </location>
</feature>
<feature type="compositionally biased region" description="Polar residues" evidence="8">
    <location>
        <begin position="367"/>
        <end position="377"/>
    </location>
</feature>
<dbReference type="GO" id="GO:0004843">
    <property type="term" value="F:cysteine-type deubiquitinase activity"/>
    <property type="evidence" value="ECO:0007669"/>
    <property type="project" value="UniProtKB-EC"/>
</dbReference>
<gene>
    <name evidence="11" type="ORF">MGL_3516</name>
</gene>
<dbReference type="InterPro" id="IPR006615">
    <property type="entry name" value="Pept_C19_DUSP"/>
</dbReference>
<dbReference type="GO" id="GO:0006508">
    <property type="term" value="P:proteolysis"/>
    <property type="evidence" value="ECO:0007669"/>
    <property type="project" value="UniProtKB-KW"/>
</dbReference>
<evidence type="ECO:0000259" key="9">
    <source>
        <dbReference type="PROSITE" id="PS50235"/>
    </source>
</evidence>
<dbReference type="InterPro" id="IPR035927">
    <property type="entry name" value="DUSP-like_sf"/>
</dbReference>
<feature type="compositionally biased region" description="Low complexity" evidence="8">
    <location>
        <begin position="356"/>
        <end position="366"/>
    </location>
</feature>
<dbReference type="SUPFAM" id="SSF54001">
    <property type="entry name" value="Cysteine proteinases"/>
    <property type="match status" value="1"/>
</dbReference>